<keyword evidence="16" id="KW-1185">Reference proteome</keyword>
<gene>
    <name evidence="15" type="ORF">CROQUDRAFT_50567</name>
</gene>
<evidence type="ECO:0000256" key="11">
    <source>
        <dbReference type="ARBA" id="ARBA00023196"/>
    </source>
</evidence>
<dbReference type="OrthoDB" id="270171at2759"/>
<evidence type="ECO:0000256" key="1">
    <source>
        <dbReference type="ARBA" id="ARBA00004273"/>
    </source>
</evidence>
<evidence type="ECO:0000256" key="5">
    <source>
        <dbReference type="ARBA" id="ARBA00022781"/>
    </source>
</evidence>
<reference evidence="15" key="1">
    <citation type="submission" date="2013-11" db="EMBL/GenBank/DDBJ databases">
        <title>Genome sequence of the fusiform rust pathogen reveals effectors for host alternation and coevolution with pine.</title>
        <authorList>
            <consortium name="DOE Joint Genome Institute"/>
            <person name="Smith K."/>
            <person name="Pendleton A."/>
            <person name="Kubisiak T."/>
            <person name="Anderson C."/>
            <person name="Salamov A."/>
            <person name="Aerts A."/>
            <person name="Riley R."/>
            <person name="Clum A."/>
            <person name="Lindquist E."/>
            <person name="Ence D."/>
            <person name="Campbell M."/>
            <person name="Kronenberg Z."/>
            <person name="Feau N."/>
            <person name="Dhillon B."/>
            <person name="Hamelin R."/>
            <person name="Burleigh J."/>
            <person name="Smith J."/>
            <person name="Yandell M."/>
            <person name="Nelson C."/>
            <person name="Grigoriev I."/>
            <person name="Davis J."/>
        </authorList>
    </citation>
    <scope>NUCLEOTIDE SEQUENCE</scope>
    <source>
        <strain evidence="15">G11</strain>
    </source>
</reference>
<dbReference type="InterPro" id="IPR036771">
    <property type="entry name" value="ATPsynth_dsu/esu_N"/>
</dbReference>
<dbReference type="PANTHER" id="PTHR13822">
    <property type="entry name" value="ATP SYNTHASE DELTA/EPSILON CHAIN"/>
    <property type="match status" value="1"/>
</dbReference>
<dbReference type="AlphaFoldDB" id="A0A9P6T7N3"/>
<organism evidence="15 16">
    <name type="scientific">Cronartium quercuum f. sp. fusiforme G11</name>
    <dbReference type="NCBI Taxonomy" id="708437"/>
    <lineage>
        <taxon>Eukaryota</taxon>
        <taxon>Fungi</taxon>
        <taxon>Dikarya</taxon>
        <taxon>Basidiomycota</taxon>
        <taxon>Pucciniomycotina</taxon>
        <taxon>Pucciniomycetes</taxon>
        <taxon>Pucciniales</taxon>
        <taxon>Coleosporiaceae</taxon>
        <taxon>Cronartium</taxon>
    </lineage>
</organism>
<dbReference type="PANTHER" id="PTHR13822:SF7">
    <property type="entry name" value="ATP SYNTHASE SUBUNIT DELTA, MITOCHONDRIAL"/>
    <property type="match status" value="1"/>
</dbReference>
<keyword evidence="8" id="KW-0406">Ion transport</keyword>
<comment type="similarity">
    <text evidence="2">Belongs to the ATPase epsilon chain family.</text>
</comment>
<protein>
    <recommendedName>
        <fullName evidence="3">ATP synthase subunit delta, mitochondrial</fullName>
    </recommendedName>
    <alternativeName>
        <fullName evidence="13">F-ATPase delta subunit</fullName>
    </alternativeName>
</protein>
<keyword evidence="12" id="KW-0066">ATP synthesis</keyword>
<evidence type="ECO:0000259" key="14">
    <source>
        <dbReference type="Pfam" id="PF02823"/>
    </source>
</evidence>
<evidence type="ECO:0000256" key="10">
    <source>
        <dbReference type="ARBA" id="ARBA00023136"/>
    </source>
</evidence>
<keyword evidence="11" id="KW-0139">CF(1)</keyword>
<evidence type="ECO:0000256" key="6">
    <source>
        <dbReference type="ARBA" id="ARBA00022792"/>
    </source>
</evidence>
<dbReference type="InterPro" id="IPR020546">
    <property type="entry name" value="ATP_synth_F1_dsu/esu_N"/>
</dbReference>
<keyword evidence="5" id="KW-0375">Hydrogen ion transport</keyword>
<accession>A0A9P6T7N3</accession>
<evidence type="ECO:0000256" key="7">
    <source>
        <dbReference type="ARBA" id="ARBA00022946"/>
    </source>
</evidence>
<dbReference type="SUPFAM" id="SSF51344">
    <property type="entry name" value="Epsilon subunit of F1F0-ATP synthase N-terminal domain"/>
    <property type="match status" value="1"/>
</dbReference>
<name>A0A9P6T7N3_9BASI</name>
<dbReference type="InterPro" id="IPR001469">
    <property type="entry name" value="ATP_synth_F1_dsu/esu"/>
</dbReference>
<evidence type="ECO:0000256" key="3">
    <source>
        <dbReference type="ARBA" id="ARBA00016960"/>
    </source>
</evidence>
<dbReference type="GO" id="GO:0005743">
    <property type="term" value="C:mitochondrial inner membrane"/>
    <property type="evidence" value="ECO:0007669"/>
    <property type="project" value="UniProtKB-SubCell"/>
</dbReference>
<dbReference type="HAMAP" id="MF_00530">
    <property type="entry name" value="ATP_synth_epsil_bac"/>
    <property type="match status" value="1"/>
</dbReference>
<keyword evidence="10" id="KW-0472">Membrane</keyword>
<evidence type="ECO:0000256" key="4">
    <source>
        <dbReference type="ARBA" id="ARBA00022448"/>
    </source>
</evidence>
<keyword evidence="6" id="KW-0999">Mitochondrion inner membrane</keyword>
<dbReference type="CDD" id="cd12152">
    <property type="entry name" value="F1-ATPase_delta"/>
    <property type="match status" value="1"/>
</dbReference>
<dbReference type="GO" id="GO:0046933">
    <property type="term" value="F:proton-transporting ATP synthase activity, rotational mechanism"/>
    <property type="evidence" value="ECO:0007669"/>
    <property type="project" value="InterPro"/>
</dbReference>
<evidence type="ECO:0000313" key="15">
    <source>
        <dbReference type="EMBL" id="KAG0142237.1"/>
    </source>
</evidence>
<dbReference type="Gene3D" id="6.10.140.880">
    <property type="match status" value="1"/>
</dbReference>
<dbReference type="FunFam" id="2.60.15.10:FF:000003">
    <property type="entry name" value="ATP synthase subunit delta, mitochondrial"/>
    <property type="match status" value="1"/>
</dbReference>
<dbReference type="EMBL" id="MU167355">
    <property type="protein sequence ID" value="KAG0142237.1"/>
    <property type="molecule type" value="Genomic_DNA"/>
</dbReference>
<comment type="subcellular location">
    <subcellularLocation>
        <location evidence="1">Mitochondrion inner membrane</location>
    </subcellularLocation>
</comment>
<sequence length="183" mass="19285">MSFLRLALPRVIPRTFQRAPATGLQSTRFYASEAAGTSAASDGKLQLSLVLPHESIFSSSGVTQVNIAAESGDMGILANHVASIESLKPGVVEVIENQGESKKWFVSGGFANVHPNNSLTINAVEAFPLEAFSAEAARAGLQEAQRTLSTGTDAQKAEAAVEVEVFEASANHMTLNEKPSVKS</sequence>
<dbReference type="Pfam" id="PF02823">
    <property type="entry name" value="ATP-synt_DE_N"/>
    <property type="match status" value="1"/>
</dbReference>
<keyword evidence="7" id="KW-0809">Transit peptide</keyword>
<evidence type="ECO:0000256" key="9">
    <source>
        <dbReference type="ARBA" id="ARBA00023128"/>
    </source>
</evidence>
<dbReference type="Proteomes" id="UP000886653">
    <property type="component" value="Unassembled WGS sequence"/>
</dbReference>
<evidence type="ECO:0000256" key="12">
    <source>
        <dbReference type="ARBA" id="ARBA00023310"/>
    </source>
</evidence>
<proteinExistence type="inferred from homology"/>
<evidence type="ECO:0000256" key="8">
    <source>
        <dbReference type="ARBA" id="ARBA00023065"/>
    </source>
</evidence>
<evidence type="ECO:0000256" key="13">
    <source>
        <dbReference type="ARBA" id="ARBA00031669"/>
    </source>
</evidence>
<comment type="caution">
    <text evidence="15">The sequence shown here is derived from an EMBL/GenBank/DDBJ whole genome shotgun (WGS) entry which is preliminary data.</text>
</comment>
<dbReference type="GO" id="GO:0045259">
    <property type="term" value="C:proton-transporting ATP synthase complex"/>
    <property type="evidence" value="ECO:0007669"/>
    <property type="project" value="UniProtKB-KW"/>
</dbReference>
<feature type="domain" description="ATP synthase F1 complex delta/epsilon subunit N-terminal" evidence="14">
    <location>
        <begin position="45"/>
        <end position="123"/>
    </location>
</feature>
<evidence type="ECO:0000256" key="2">
    <source>
        <dbReference type="ARBA" id="ARBA00005712"/>
    </source>
</evidence>
<keyword evidence="9" id="KW-0496">Mitochondrion</keyword>
<evidence type="ECO:0000313" key="16">
    <source>
        <dbReference type="Proteomes" id="UP000886653"/>
    </source>
</evidence>
<dbReference type="Gene3D" id="2.60.15.10">
    <property type="entry name" value="F0F1 ATP synthase delta/epsilon subunit, N-terminal"/>
    <property type="match status" value="1"/>
</dbReference>
<keyword evidence="4" id="KW-0813">Transport</keyword>